<protein>
    <submittedName>
        <fullName evidence="2">Uncharacterized protein</fullName>
    </submittedName>
</protein>
<dbReference type="EMBL" id="CATNWA010016238">
    <property type="protein sequence ID" value="CAI9591097.1"/>
    <property type="molecule type" value="Genomic_DNA"/>
</dbReference>
<sequence length="75" mass="8121">MDLEGNFHAKIKKMAWGPPKIHTRPLYRACSLAGQERGGDKQAPTPPEPYQATCPQHGGVLWGRGAPPQSTLSPC</sequence>
<organism evidence="2 3">
    <name type="scientific">Staurois parvus</name>
    <dbReference type="NCBI Taxonomy" id="386267"/>
    <lineage>
        <taxon>Eukaryota</taxon>
        <taxon>Metazoa</taxon>
        <taxon>Chordata</taxon>
        <taxon>Craniata</taxon>
        <taxon>Vertebrata</taxon>
        <taxon>Euteleostomi</taxon>
        <taxon>Amphibia</taxon>
        <taxon>Batrachia</taxon>
        <taxon>Anura</taxon>
        <taxon>Neobatrachia</taxon>
        <taxon>Ranoidea</taxon>
        <taxon>Ranidae</taxon>
        <taxon>Staurois</taxon>
    </lineage>
</organism>
<keyword evidence="3" id="KW-1185">Reference proteome</keyword>
<dbReference type="Proteomes" id="UP001162483">
    <property type="component" value="Unassembled WGS sequence"/>
</dbReference>
<accession>A0ABN9F5N3</accession>
<proteinExistence type="predicted"/>
<name>A0ABN9F5N3_9NEOB</name>
<evidence type="ECO:0000313" key="3">
    <source>
        <dbReference type="Proteomes" id="UP001162483"/>
    </source>
</evidence>
<evidence type="ECO:0000313" key="2">
    <source>
        <dbReference type="EMBL" id="CAI9591097.1"/>
    </source>
</evidence>
<reference evidence="2" key="1">
    <citation type="submission" date="2023-05" db="EMBL/GenBank/DDBJ databases">
        <authorList>
            <person name="Stuckert A."/>
        </authorList>
    </citation>
    <scope>NUCLEOTIDE SEQUENCE</scope>
</reference>
<comment type="caution">
    <text evidence="2">The sequence shown here is derived from an EMBL/GenBank/DDBJ whole genome shotgun (WGS) entry which is preliminary data.</text>
</comment>
<evidence type="ECO:0000256" key="1">
    <source>
        <dbReference type="SAM" id="MobiDB-lite"/>
    </source>
</evidence>
<feature type="region of interest" description="Disordered" evidence="1">
    <location>
        <begin position="56"/>
        <end position="75"/>
    </location>
</feature>
<gene>
    <name evidence="2" type="ORF">SPARVUS_LOCUS11144119</name>
</gene>